<reference evidence="11" key="1">
    <citation type="submission" date="2023-03" db="EMBL/GenBank/DDBJ databases">
        <authorList>
            <person name="Steffen K."/>
            <person name="Cardenas P."/>
        </authorList>
    </citation>
    <scope>NUCLEOTIDE SEQUENCE</scope>
</reference>
<dbReference type="Gene3D" id="3.40.5.10">
    <property type="entry name" value="Ribosomal protein L9, N-terminal domain"/>
    <property type="match status" value="1"/>
</dbReference>
<dbReference type="NCBIfam" id="TIGR00158">
    <property type="entry name" value="L9"/>
    <property type="match status" value="1"/>
</dbReference>
<keyword evidence="3" id="KW-0694">RNA-binding</keyword>
<dbReference type="GO" id="GO:1990904">
    <property type="term" value="C:ribonucleoprotein complex"/>
    <property type="evidence" value="ECO:0007669"/>
    <property type="project" value="UniProtKB-KW"/>
</dbReference>
<dbReference type="InterPro" id="IPR020069">
    <property type="entry name" value="Ribosomal_bL9_C"/>
</dbReference>
<evidence type="ECO:0000256" key="4">
    <source>
        <dbReference type="ARBA" id="ARBA00022980"/>
    </source>
</evidence>
<dbReference type="GO" id="GO:0005840">
    <property type="term" value="C:ribosome"/>
    <property type="evidence" value="ECO:0007669"/>
    <property type="project" value="UniProtKB-KW"/>
</dbReference>
<evidence type="ECO:0000256" key="6">
    <source>
        <dbReference type="ARBA" id="ARBA00035194"/>
    </source>
</evidence>
<feature type="domain" description="Large ribosomal subunit protein bL9 C-terminal" evidence="10">
    <location>
        <begin position="65"/>
        <end position="143"/>
    </location>
</feature>
<dbReference type="GO" id="GO:0019843">
    <property type="term" value="F:rRNA binding"/>
    <property type="evidence" value="ECO:0007669"/>
    <property type="project" value="UniProtKB-KW"/>
</dbReference>
<dbReference type="Pfam" id="PF01281">
    <property type="entry name" value="Ribosomal_L9_N"/>
    <property type="match status" value="1"/>
</dbReference>
<evidence type="ECO:0000313" key="12">
    <source>
        <dbReference type="Proteomes" id="UP001174909"/>
    </source>
</evidence>
<dbReference type="InterPro" id="IPR000244">
    <property type="entry name" value="Ribosomal_bL9"/>
</dbReference>
<accession>A0AA35S9Y5</accession>
<dbReference type="HAMAP" id="MF_00503">
    <property type="entry name" value="Ribosomal_bL9"/>
    <property type="match status" value="1"/>
</dbReference>
<dbReference type="Pfam" id="PF03948">
    <property type="entry name" value="Ribosomal_L9_C"/>
    <property type="match status" value="1"/>
</dbReference>
<dbReference type="InterPro" id="IPR020070">
    <property type="entry name" value="Ribosomal_bL9_N"/>
</dbReference>
<evidence type="ECO:0000313" key="11">
    <source>
        <dbReference type="EMBL" id="CAI8026190.1"/>
    </source>
</evidence>
<dbReference type="InterPro" id="IPR009027">
    <property type="entry name" value="Ribosomal_bL9/RNase_H1_N"/>
</dbReference>
<dbReference type="SUPFAM" id="SSF55658">
    <property type="entry name" value="L9 N-domain-like"/>
    <property type="match status" value="1"/>
</dbReference>
<comment type="similarity">
    <text evidence="1">Belongs to the bacterial ribosomal protein bL9 family.</text>
</comment>
<dbReference type="AlphaFoldDB" id="A0AA35S9Y5"/>
<evidence type="ECO:0000256" key="8">
    <source>
        <dbReference type="ARBA" id="ARBA00035427"/>
    </source>
</evidence>
<dbReference type="PANTHER" id="PTHR21368">
    <property type="entry name" value="50S RIBOSOMAL PROTEIN L9"/>
    <property type="match status" value="1"/>
</dbReference>
<gene>
    <name evidence="11" type="ORF">GBAR_LOCUS15078</name>
</gene>
<feature type="domain" description="Ribosomal protein L9" evidence="9">
    <location>
        <begin position="1"/>
        <end position="46"/>
    </location>
</feature>
<dbReference type="Gene3D" id="3.10.430.100">
    <property type="entry name" value="Ribosomal protein L9, C-terminal domain"/>
    <property type="match status" value="1"/>
</dbReference>
<dbReference type="InterPro" id="IPR036935">
    <property type="entry name" value="Ribosomal_bL9_N_sf"/>
</dbReference>
<evidence type="ECO:0000256" key="1">
    <source>
        <dbReference type="ARBA" id="ARBA00010605"/>
    </source>
</evidence>
<dbReference type="GO" id="GO:0003735">
    <property type="term" value="F:structural constituent of ribosome"/>
    <property type="evidence" value="ECO:0007669"/>
    <property type="project" value="InterPro"/>
</dbReference>
<evidence type="ECO:0000259" key="9">
    <source>
        <dbReference type="Pfam" id="PF01281"/>
    </source>
</evidence>
<proteinExistence type="inferred from homology"/>
<dbReference type="InterPro" id="IPR020594">
    <property type="entry name" value="Ribosomal_bL9_bac/chp"/>
</dbReference>
<evidence type="ECO:0000256" key="2">
    <source>
        <dbReference type="ARBA" id="ARBA00022730"/>
    </source>
</evidence>
<dbReference type="SUPFAM" id="SSF55653">
    <property type="entry name" value="Ribosomal protein L9 C-domain"/>
    <property type="match status" value="1"/>
</dbReference>
<keyword evidence="2" id="KW-0699">rRNA-binding</keyword>
<sequence length="149" mass="16587">MQVIFLQDVTNQAHAGDIKRVADGYARNFLIPKGLAEVVTPEILKRAHKIKVAGDQQRARETQVMEELAQLLDNTTINVAARITPTGRYYGAINDTRIAECLSETLGREIDRRLVSTIEPIREPGEYEAILRLSSDITATINIVAETEV</sequence>
<dbReference type="InterPro" id="IPR036791">
    <property type="entry name" value="Ribosomal_bL9_C_sf"/>
</dbReference>
<name>A0AA35S9Y5_GEOBA</name>
<dbReference type="EMBL" id="CASHTH010002204">
    <property type="protein sequence ID" value="CAI8026190.1"/>
    <property type="molecule type" value="Genomic_DNA"/>
</dbReference>
<organism evidence="11 12">
    <name type="scientific">Geodia barretti</name>
    <name type="common">Barrett's horny sponge</name>
    <dbReference type="NCBI Taxonomy" id="519541"/>
    <lineage>
        <taxon>Eukaryota</taxon>
        <taxon>Metazoa</taxon>
        <taxon>Porifera</taxon>
        <taxon>Demospongiae</taxon>
        <taxon>Heteroscleromorpha</taxon>
        <taxon>Tetractinellida</taxon>
        <taxon>Astrophorina</taxon>
        <taxon>Geodiidae</taxon>
        <taxon>Geodia</taxon>
    </lineage>
</organism>
<evidence type="ECO:0000256" key="5">
    <source>
        <dbReference type="ARBA" id="ARBA00023274"/>
    </source>
</evidence>
<evidence type="ECO:0000256" key="7">
    <source>
        <dbReference type="ARBA" id="ARBA00035381"/>
    </source>
</evidence>
<evidence type="ECO:0000256" key="3">
    <source>
        <dbReference type="ARBA" id="ARBA00022884"/>
    </source>
</evidence>
<keyword evidence="12" id="KW-1185">Reference proteome</keyword>
<dbReference type="GO" id="GO:0006412">
    <property type="term" value="P:translation"/>
    <property type="evidence" value="ECO:0007669"/>
    <property type="project" value="InterPro"/>
</dbReference>
<protein>
    <recommendedName>
        <fullName evidence="6">Large ribosomal subunit protein bL9m</fullName>
    </recommendedName>
    <alternativeName>
        <fullName evidence="7">39S ribosomal protein L9, mitochondrial</fullName>
    </alternativeName>
    <alternativeName>
        <fullName evidence="8">50S ribosomal protein L9, chloroplastic</fullName>
    </alternativeName>
</protein>
<keyword evidence="4 11" id="KW-0689">Ribosomal protein</keyword>
<keyword evidence="5" id="KW-0687">Ribonucleoprotein</keyword>
<evidence type="ECO:0000259" key="10">
    <source>
        <dbReference type="Pfam" id="PF03948"/>
    </source>
</evidence>
<comment type="caution">
    <text evidence="11">The sequence shown here is derived from an EMBL/GenBank/DDBJ whole genome shotgun (WGS) entry which is preliminary data.</text>
</comment>
<dbReference type="Proteomes" id="UP001174909">
    <property type="component" value="Unassembled WGS sequence"/>
</dbReference>